<sequence length="529" mass="59007">MKKLQILLIIGTLISASACKKFLDVNTNPNAPQSVEANLYLSPMLHWMATAPQFDGIYIGRYTQNLASTATQDLWERHGNNQAGTAPDQGGQIWRTTYFDFGQNLIDMTNKAESQQRWDLLGVAQILKAWGWLSATDCNGEIIIKEAFDPNKTSFKYDSQEFAYQETLRLINAAIANLNRTDGAVNETYLGKTDFIYRGKRASWIKFANGFKAIVLNHYSNKTSLYKPDDIIAAVDASFAGNVDDALIPYAGTANDDANFLSATRNNIGTLRQTKFILSLMDGTVFTNVVDPRMSRMLAPSPDGLYRGLEPTLGVGALTTAQQPLNLWGYSSQAAANASATTPARYLFARKNKFPIITYAQLQFIKAEAAYKKGDKATALAAYKNAVSAHFDFVNARNTDDGQTPTQISATEKSTYLASPVITPANPNDLTLSQIMCQKYIAQWAWGHLEQWTDLRRYHYTDKDPVTANQVFIGFTIPTVLFPDNQTKVVQRMRPRFNSEYVWNREGLNAIGGLATDYQTKEMWITTPQ</sequence>
<protein>
    <submittedName>
        <fullName evidence="2">Starch-binding associating with outer membrane</fullName>
    </submittedName>
</protein>
<keyword evidence="3" id="KW-1185">Reference proteome</keyword>
<organism evidence="2 3">
    <name type="scientific">Pedobacter suwonensis</name>
    <dbReference type="NCBI Taxonomy" id="332999"/>
    <lineage>
        <taxon>Bacteria</taxon>
        <taxon>Pseudomonadati</taxon>
        <taxon>Bacteroidota</taxon>
        <taxon>Sphingobacteriia</taxon>
        <taxon>Sphingobacteriales</taxon>
        <taxon>Sphingobacteriaceae</taxon>
        <taxon>Pedobacter</taxon>
    </lineage>
</organism>
<dbReference type="STRING" id="332999.SAMN04488511_108137"/>
<dbReference type="AlphaFoldDB" id="A0A1I0TDC5"/>
<dbReference type="InterPro" id="IPR041662">
    <property type="entry name" value="SusD-like_2"/>
</dbReference>
<dbReference type="RefSeq" id="WP_090983601.1">
    <property type="nucleotide sequence ID" value="NZ_FOJM01000008.1"/>
</dbReference>
<evidence type="ECO:0000256" key="1">
    <source>
        <dbReference type="SAM" id="SignalP"/>
    </source>
</evidence>
<evidence type="ECO:0000313" key="3">
    <source>
        <dbReference type="Proteomes" id="UP000198836"/>
    </source>
</evidence>
<dbReference type="Gene3D" id="1.25.40.390">
    <property type="match status" value="1"/>
</dbReference>
<dbReference type="InterPro" id="IPR011990">
    <property type="entry name" value="TPR-like_helical_dom_sf"/>
</dbReference>
<name>A0A1I0TDC5_9SPHI</name>
<feature type="chain" id="PRO_5011503686" evidence="1">
    <location>
        <begin position="19"/>
        <end position="529"/>
    </location>
</feature>
<dbReference type="EMBL" id="FOJM01000008">
    <property type="protein sequence ID" value="SFA49573.1"/>
    <property type="molecule type" value="Genomic_DNA"/>
</dbReference>
<dbReference type="OrthoDB" id="9766256at2"/>
<reference evidence="3" key="1">
    <citation type="submission" date="2016-10" db="EMBL/GenBank/DDBJ databases">
        <authorList>
            <person name="Varghese N."/>
            <person name="Submissions S."/>
        </authorList>
    </citation>
    <scope>NUCLEOTIDE SEQUENCE [LARGE SCALE GENOMIC DNA]</scope>
    <source>
        <strain evidence="3">DSM 18130</strain>
    </source>
</reference>
<accession>A0A1I0TDC5</accession>
<keyword evidence="1" id="KW-0732">Signal</keyword>
<gene>
    <name evidence="2" type="ORF">SAMN04488511_108137</name>
</gene>
<dbReference type="CDD" id="cd08977">
    <property type="entry name" value="SusD"/>
    <property type="match status" value="1"/>
</dbReference>
<proteinExistence type="predicted"/>
<evidence type="ECO:0000313" key="2">
    <source>
        <dbReference type="EMBL" id="SFA49573.1"/>
    </source>
</evidence>
<feature type="signal peptide" evidence="1">
    <location>
        <begin position="1"/>
        <end position="18"/>
    </location>
</feature>
<dbReference type="Proteomes" id="UP000198836">
    <property type="component" value="Unassembled WGS sequence"/>
</dbReference>
<dbReference type="SUPFAM" id="SSF48452">
    <property type="entry name" value="TPR-like"/>
    <property type="match status" value="1"/>
</dbReference>
<dbReference type="Pfam" id="PF12771">
    <property type="entry name" value="SusD-like_2"/>
    <property type="match status" value="1"/>
</dbReference>
<dbReference type="PROSITE" id="PS51257">
    <property type="entry name" value="PROKAR_LIPOPROTEIN"/>
    <property type="match status" value="1"/>
</dbReference>